<dbReference type="Proteomes" id="UP000481583">
    <property type="component" value="Unassembled WGS sequence"/>
</dbReference>
<gene>
    <name evidence="1" type="ORF">G5C51_27455</name>
</gene>
<keyword evidence="2" id="KW-1185">Reference proteome</keyword>
<name>A0A6G4U5W4_9ACTN</name>
<dbReference type="AlphaFoldDB" id="A0A6G4U5W4"/>
<evidence type="ECO:0000313" key="2">
    <source>
        <dbReference type="Proteomes" id="UP000481583"/>
    </source>
</evidence>
<comment type="caution">
    <text evidence="1">The sequence shown here is derived from an EMBL/GenBank/DDBJ whole genome shotgun (WGS) entry which is preliminary data.</text>
</comment>
<accession>A0A6G4U5W4</accession>
<dbReference type="RefSeq" id="WP_165240917.1">
    <property type="nucleotide sequence ID" value="NZ_JAAKZV010000153.1"/>
</dbReference>
<reference evidence="1 2" key="1">
    <citation type="submission" date="2020-02" db="EMBL/GenBank/DDBJ databases">
        <title>Whole-genome analyses of novel actinobacteria.</title>
        <authorList>
            <person name="Sahin N."/>
        </authorList>
    </citation>
    <scope>NUCLEOTIDE SEQUENCE [LARGE SCALE GENOMIC DNA]</scope>
    <source>
        <strain evidence="1 2">A7024</strain>
    </source>
</reference>
<protein>
    <submittedName>
        <fullName evidence="1">Uncharacterized protein</fullName>
    </submittedName>
</protein>
<sequence length="143" mass="15845">MSVFAECLEEGELPDRWRPLIQRLADRAATDWPSPLPSADDFYVWDAIECPATQAAGGLLIWADLTRPDTGSVVRTLGAQVDTEGLRCGPLNGHSPGGPEQLEDLTWFALPSADRTLTELADELLDWFTREALRWAQITKHDA</sequence>
<dbReference type="EMBL" id="JAAKZV010000153">
    <property type="protein sequence ID" value="NGN67625.1"/>
    <property type="molecule type" value="Genomic_DNA"/>
</dbReference>
<organism evidence="1 2">
    <name type="scientific">Streptomyces coryli</name>
    <dbReference type="NCBI Taxonomy" id="1128680"/>
    <lineage>
        <taxon>Bacteria</taxon>
        <taxon>Bacillati</taxon>
        <taxon>Actinomycetota</taxon>
        <taxon>Actinomycetes</taxon>
        <taxon>Kitasatosporales</taxon>
        <taxon>Streptomycetaceae</taxon>
        <taxon>Streptomyces</taxon>
    </lineage>
</organism>
<evidence type="ECO:0000313" key="1">
    <source>
        <dbReference type="EMBL" id="NGN67625.1"/>
    </source>
</evidence>
<proteinExistence type="predicted"/>